<feature type="domain" description="Headcase N-terminal" evidence="2">
    <location>
        <begin position="20"/>
        <end position="94"/>
    </location>
</feature>
<dbReference type="InterPro" id="IPR026066">
    <property type="entry name" value="Headcase"/>
</dbReference>
<evidence type="ECO:0000313" key="5">
    <source>
        <dbReference type="WBParaSite" id="ASIM_0001866201-mRNA-1"/>
    </source>
</evidence>
<dbReference type="Pfam" id="PF15353">
    <property type="entry name" value="HECA_N"/>
    <property type="match status" value="1"/>
</dbReference>
<organism evidence="5">
    <name type="scientific">Anisakis simplex</name>
    <name type="common">Herring worm</name>
    <dbReference type="NCBI Taxonomy" id="6269"/>
    <lineage>
        <taxon>Eukaryota</taxon>
        <taxon>Metazoa</taxon>
        <taxon>Ecdysozoa</taxon>
        <taxon>Nematoda</taxon>
        <taxon>Chromadorea</taxon>
        <taxon>Rhabditida</taxon>
        <taxon>Spirurina</taxon>
        <taxon>Ascaridomorpha</taxon>
        <taxon>Ascaridoidea</taxon>
        <taxon>Anisakidae</taxon>
        <taxon>Anisakis</taxon>
        <taxon>Anisakis simplex complex</taxon>
    </lineage>
</organism>
<dbReference type="AlphaFoldDB" id="A0A0M3KCG2"/>
<evidence type="ECO:0000313" key="4">
    <source>
        <dbReference type="Proteomes" id="UP000267096"/>
    </source>
</evidence>
<feature type="compositionally biased region" description="Low complexity" evidence="1">
    <location>
        <begin position="142"/>
        <end position="162"/>
    </location>
</feature>
<protein>
    <submittedName>
        <fullName evidence="5">Headcase middle domain-containing protein</fullName>
    </submittedName>
</protein>
<gene>
    <name evidence="3" type="ORF">ASIM_LOCUS18060</name>
</gene>
<keyword evidence="4" id="KW-1185">Reference proteome</keyword>
<dbReference type="EMBL" id="UYRR01034976">
    <property type="protein sequence ID" value="VDK62987.1"/>
    <property type="molecule type" value="Genomic_DNA"/>
</dbReference>
<evidence type="ECO:0000313" key="3">
    <source>
        <dbReference type="EMBL" id="VDK62987.1"/>
    </source>
</evidence>
<accession>A0A0M3KCG2</accession>
<proteinExistence type="predicted"/>
<dbReference type="PANTHER" id="PTHR13425:SF3">
    <property type="entry name" value="HEADCASE PROTEIN HOMOLOG"/>
    <property type="match status" value="1"/>
</dbReference>
<dbReference type="PANTHER" id="PTHR13425">
    <property type="entry name" value="HEADCASE PROTEIN"/>
    <property type="match status" value="1"/>
</dbReference>
<dbReference type="WBParaSite" id="ASIM_0001866201-mRNA-1">
    <property type="protein sequence ID" value="ASIM_0001866201-mRNA-1"/>
    <property type="gene ID" value="ASIM_0001866201"/>
</dbReference>
<dbReference type="InterPro" id="IPR054537">
    <property type="entry name" value="HECA_N"/>
</dbReference>
<name>A0A0M3KCG2_ANISI</name>
<evidence type="ECO:0000259" key="2">
    <source>
        <dbReference type="Pfam" id="PF15353"/>
    </source>
</evidence>
<sequence>MAFGKRPSNDRGDCSPPKSLKDGIKMVCSNTKCQFKNTLMHRECFEHLENYLVKIMSAMGSARAWTDAQRRSNLWDKKGLSLIQKLCRCKCGMADDREATPKTRKSKTKKLPKLNFNGPSTAALTDEKSNSENFITKRKQHLPYPSSTSSSTSSSHYRSNSLNLQSSTKLTFSRASERLSGQNSNTSNTPHQSGWHFRLLFSFND</sequence>
<dbReference type="Proteomes" id="UP000267096">
    <property type="component" value="Unassembled WGS sequence"/>
</dbReference>
<feature type="region of interest" description="Disordered" evidence="1">
    <location>
        <begin position="98"/>
        <end position="162"/>
    </location>
</feature>
<feature type="compositionally biased region" description="Basic residues" evidence="1">
    <location>
        <begin position="102"/>
        <end position="112"/>
    </location>
</feature>
<evidence type="ECO:0000256" key="1">
    <source>
        <dbReference type="SAM" id="MobiDB-lite"/>
    </source>
</evidence>
<reference evidence="3 4" key="2">
    <citation type="submission" date="2018-11" db="EMBL/GenBank/DDBJ databases">
        <authorList>
            <consortium name="Pathogen Informatics"/>
        </authorList>
    </citation>
    <scope>NUCLEOTIDE SEQUENCE [LARGE SCALE GENOMIC DNA]</scope>
</reference>
<reference evidence="5" key="1">
    <citation type="submission" date="2017-02" db="UniProtKB">
        <authorList>
            <consortium name="WormBaseParasite"/>
        </authorList>
    </citation>
    <scope>IDENTIFICATION</scope>
</reference>
<dbReference type="OrthoDB" id="10012848at2759"/>